<sequence>MGRSRYKILDERYPYFITTTVINRYPVFEQVEFAQIITDGLNFLVDERDIDIYAYVIMPDHIHIIAKGKNLGKHVSSFKSYSARRIIDSLERNKMRYFLNAFKEAKRKFKKDQTHQFWAEGYHPKQIFNTDVMKQKIGYIHYNPVKAGLAAHPKTWKNSSFGNYNGKTSGSVKINLFNR</sequence>
<reference evidence="3" key="1">
    <citation type="journal article" date="2019" name="Int. J. Syst. Evol. Microbiol.">
        <title>The Global Catalogue of Microorganisms (GCM) 10K type strain sequencing project: providing services to taxonomists for standard genome sequencing and annotation.</title>
        <authorList>
            <consortium name="The Broad Institute Genomics Platform"/>
            <consortium name="The Broad Institute Genome Sequencing Center for Infectious Disease"/>
            <person name="Wu L."/>
            <person name="Ma J."/>
        </authorList>
    </citation>
    <scope>NUCLEOTIDE SEQUENCE [LARGE SCALE GENOMIC DNA]</scope>
    <source>
        <strain evidence="3">KCTC 52042</strain>
    </source>
</reference>
<dbReference type="Proteomes" id="UP001597460">
    <property type="component" value="Unassembled WGS sequence"/>
</dbReference>
<protein>
    <submittedName>
        <fullName evidence="2">Transposase</fullName>
    </submittedName>
</protein>
<evidence type="ECO:0000259" key="1">
    <source>
        <dbReference type="SMART" id="SM01321"/>
    </source>
</evidence>
<dbReference type="SMART" id="SM01321">
    <property type="entry name" value="Y1_Tnp"/>
    <property type="match status" value="1"/>
</dbReference>
<keyword evidence="3" id="KW-1185">Reference proteome</keyword>
<dbReference type="PANTHER" id="PTHR36966:SF1">
    <property type="entry name" value="REP-ASSOCIATED TYROSINE TRANSPOSASE"/>
    <property type="match status" value="1"/>
</dbReference>
<dbReference type="RefSeq" id="WP_390302217.1">
    <property type="nucleotide sequence ID" value="NZ_JBHULI010000024.1"/>
</dbReference>
<evidence type="ECO:0000313" key="2">
    <source>
        <dbReference type="EMBL" id="MFD2532915.1"/>
    </source>
</evidence>
<accession>A0ABW5JME2</accession>
<dbReference type="Pfam" id="PF01797">
    <property type="entry name" value="Y1_Tnp"/>
    <property type="match status" value="1"/>
</dbReference>
<organism evidence="2 3">
    <name type="scientific">Gracilimonas halophila</name>
    <dbReference type="NCBI Taxonomy" id="1834464"/>
    <lineage>
        <taxon>Bacteria</taxon>
        <taxon>Pseudomonadati</taxon>
        <taxon>Balneolota</taxon>
        <taxon>Balneolia</taxon>
        <taxon>Balneolales</taxon>
        <taxon>Balneolaceae</taxon>
        <taxon>Gracilimonas</taxon>
    </lineage>
</organism>
<comment type="caution">
    <text evidence="2">The sequence shown here is derived from an EMBL/GenBank/DDBJ whole genome shotgun (WGS) entry which is preliminary data.</text>
</comment>
<feature type="domain" description="Transposase IS200-like" evidence="1">
    <location>
        <begin position="10"/>
        <end position="143"/>
    </location>
</feature>
<evidence type="ECO:0000313" key="3">
    <source>
        <dbReference type="Proteomes" id="UP001597460"/>
    </source>
</evidence>
<gene>
    <name evidence="2" type="ORF">ACFSVN_10695</name>
</gene>
<dbReference type="InterPro" id="IPR002686">
    <property type="entry name" value="Transposase_17"/>
</dbReference>
<dbReference type="PANTHER" id="PTHR36966">
    <property type="entry name" value="REP-ASSOCIATED TYROSINE TRANSPOSASE"/>
    <property type="match status" value="1"/>
</dbReference>
<dbReference type="EMBL" id="JBHULI010000024">
    <property type="protein sequence ID" value="MFD2532915.1"/>
    <property type="molecule type" value="Genomic_DNA"/>
</dbReference>
<dbReference type="SUPFAM" id="SSF143422">
    <property type="entry name" value="Transposase IS200-like"/>
    <property type="match status" value="1"/>
</dbReference>
<dbReference type="InterPro" id="IPR052715">
    <property type="entry name" value="RAYT_transposase"/>
</dbReference>
<dbReference type="InterPro" id="IPR036515">
    <property type="entry name" value="Transposase_17_sf"/>
</dbReference>
<dbReference type="Gene3D" id="3.30.70.1290">
    <property type="entry name" value="Transposase IS200-like"/>
    <property type="match status" value="1"/>
</dbReference>
<proteinExistence type="predicted"/>
<dbReference type="NCBIfam" id="NF047646">
    <property type="entry name" value="REP_Tyr_transpos"/>
    <property type="match status" value="1"/>
</dbReference>
<name>A0ABW5JME2_9BACT</name>